<organism evidence="3 4">
    <name type="scientific">Gemmata palustris</name>
    <dbReference type="NCBI Taxonomy" id="2822762"/>
    <lineage>
        <taxon>Bacteria</taxon>
        <taxon>Pseudomonadati</taxon>
        <taxon>Planctomycetota</taxon>
        <taxon>Planctomycetia</taxon>
        <taxon>Gemmatales</taxon>
        <taxon>Gemmataceae</taxon>
        <taxon>Gemmata</taxon>
    </lineage>
</organism>
<comment type="caution">
    <text evidence="3">The sequence shown here is derived from an EMBL/GenBank/DDBJ whole genome shotgun (WGS) entry which is preliminary data.</text>
</comment>
<dbReference type="PANTHER" id="PTHR30093">
    <property type="entry name" value="GENERAL SECRETION PATHWAY PROTEIN G"/>
    <property type="match status" value="1"/>
</dbReference>
<protein>
    <submittedName>
        <fullName evidence="3">DUF1559 domain-containing protein</fullName>
    </submittedName>
</protein>
<evidence type="ECO:0000313" key="4">
    <source>
        <dbReference type="Proteomes" id="UP000676565"/>
    </source>
</evidence>
<evidence type="ECO:0000259" key="2">
    <source>
        <dbReference type="Pfam" id="PF07596"/>
    </source>
</evidence>
<sequence>MPFHFTRSAPALALALSVGLVGLPACKKSKPTVPDSSTPTPPPGPGIPSPGPSAGGGDPAAPKGPIFRTQSPLTAAARLAAERNMKQIVLGVHNFESAHGALPAGYADKTGKPGLSWRVAILPFIEQDGLFRQFKLDEPWDSDHNKKLIDKMPTMFAPPNTSTNGYTFARGFTGMNTWLPPQQGTGAPGQLLYGTKLSQFSDGTSNTFLVADAGNAVIWTKPDEMLFAPNNVPKLGGVFESGIVVGLADASVKFVRSGMSPQKLALAIQINDGQILDLDN</sequence>
<dbReference type="InterPro" id="IPR011453">
    <property type="entry name" value="DUF1559"/>
</dbReference>
<feature type="compositionally biased region" description="Low complexity" evidence="1">
    <location>
        <begin position="29"/>
        <end position="38"/>
    </location>
</feature>
<name>A0ABS5BYE0_9BACT</name>
<proteinExistence type="predicted"/>
<evidence type="ECO:0000313" key="3">
    <source>
        <dbReference type="EMBL" id="MBP3958714.1"/>
    </source>
</evidence>
<dbReference type="Proteomes" id="UP000676565">
    <property type="component" value="Unassembled WGS sequence"/>
</dbReference>
<accession>A0ABS5BYE0</accession>
<gene>
    <name evidence="3" type="ORF">J8F10_26005</name>
</gene>
<feature type="compositionally biased region" description="Pro residues" evidence="1">
    <location>
        <begin position="39"/>
        <end position="51"/>
    </location>
</feature>
<feature type="domain" description="DUF1559" evidence="2">
    <location>
        <begin position="75"/>
        <end position="220"/>
    </location>
</feature>
<dbReference type="Pfam" id="PF07596">
    <property type="entry name" value="SBP_bac_10"/>
    <property type="match status" value="1"/>
</dbReference>
<feature type="region of interest" description="Disordered" evidence="1">
    <location>
        <begin position="29"/>
        <end position="67"/>
    </location>
</feature>
<dbReference type="EMBL" id="JAGKQQ010000001">
    <property type="protein sequence ID" value="MBP3958714.1"/>
    <property type="molecule type" value="Genomic_DNA"/>
</dbReference>
<reference evidence="3 4" key="1">
    <citation type="submission" date="2021-04" db="EMBL/GenBank/DDBJ databases">
        <authorList>
            <person name="Ivanova A."/>
        </authorList>
    </citation>
    <scope>NUCLEOTIDE SEQUENCE [LARGE SCALE GENOMIC DNA]</scope>
    <source>
        <strain evidence="3 4">G18</strain>
    </source>
</reference>
<dbReference type="RefSeq" id="WP_210658955.1">
    <property type="nucleotide sequence ID" value="NZ_JAGKQQ010000001.1"/>
</dbReference>
<evidence type="ECO:0000256" key="1">
    <source>
        <dbReference type="SAM" id="MobiDB-lite"/>
    </source>
</evidence>
<keyword evidence="4" id="KW-1185">Reference proteome</keyword>
<dbReference type="PANTHER" id="PTHR30093:SF2">
    <property type="entry name" value="TYPE II SECRETION SYSTEM PROTEIN H"/>
    <property type="match status" value="1"/>
</dbReference>